<evidence type="ECO:0000313" key="2">
    <source>
        <dbReference type="Proteomes" id="UP000000445"/>
    </source>
</evidence>
<dbReference type="Proteomes" id="UP000000445">
    <property type="component" value="Chromosome"/>
</dbReference>
<proteinExistence type="predicted"/>
<accession>B9K7Y2</accession>
<name>B9K7Y2_THENN</name>
<reference evidence="1 2" key="1">
    <citation type="journal article" date="2009" name="Biosci. Biotechnol. Biochem.">
        <title>WeGAS: a web-based microbial genome annotation system.</title>
        <authorList>
            <person name="Lee D."/>
            <person name="Seo H."/>
            <person name="Park C."/>
            <person name="Park K."/>
        </authorList>
    </citation>
    <scope>NUCLEOTIDE SEQUENCE [LARGE SCALE GENOMIC DNA]</scope>
    <source>
        <strain evidence="2">ATCC 49049 / DSM 4359 / NBRC 107923 / NS-E</strain>
    </source>
</reference>
<keyword evidence="2" id="KW-1185">Reference proteome</keyword>
<dbReference type="HOGENOM" id="CLU_1969493_0_0_0"/>
<dbReference type="KEGG" id="tna:CTN_0889"/>
<dbReference type="EMBL" id="CP000916">
    <property type="protein sequence ID" value="ACM23065.1"/>
    <property type="molecule type" value="Genomic_DNA"/>
</dbReference>
<evidence type="ECO:0000313" key="1">
    <source>
        <dbReference type="EMBL" id="ACM23065.1"/>
    </source>
</evidence>
<dbReference type="AlphaFoldDB" id="B9K7Y2"/>
<sequence>MVKIEASYSTIEKVVLKTAEGISHFSISKDEENLLVKMKHGSFPFAISVKIKVLSTQRTPDDPIVLKVGVPSFLMEMLKSRIEREGVELHGNEIHLYPRKISRVFEDLIISNVELNEDRIILHVEEA</sequence>
<dbReference type="RefSeq" id="WP_015919382.1">
    <property type="nucleotide sequence ID" value="NC_011978.1"/>
</dbReference>
<dbReference type="STRING" id="309803.CTN_0889"/>
<gene>
    <name evidence="1" type="ordered locus">CTN_0889</name>
</gene>
<organism evidence="1 2">
    <name type="scientific">Thermotoga neapolitana (strain ATCC 49049 / DSM 4359 / NBRC 107923 / NS-E)</name>
    <dbReference type="NCBI Taxonomy" id="309803"/>
    <lineage>
        <taxon>Bacteria</taxon>
        <taxon>Thermotogati</taxon>
        <taxon>Thermotogota</taxon>
        <taxon>Thermotogae</taxon>
        <taxon>Thermotogales</taxon>
        <taxon>Thermotogaceae</taxon>
        <taxon>Thermotoga</taxon>
    </lineage>
</organism>
<protein>
    <submittedName>
        <fullName evidence="1">Uncharacterized protein</fullName>
    </submittedName>
</protein>